<keyword evidence="2" id="KW-0472">Membrane</keyword>
<dbReference type="EMBL" id="ML179035">
    <property type="protein sequence ID" value="THV08540.1"/>
    <property type="molecule type" value="Genomic_DNA"/>
</dbReference>
<dbReference type="OrthoDB" id="3266740at2759"/>
<feature type="compositionally biased region" description="Basic and acidic residues" evidence="1">
    <location>
        <begin position="238"/>
        <end position="247"/>
    </location>
</feature>
<accession>A0A4S8MYL1</accession>
<keyword evidence="2" id="KW-1133">Transmembrane helix</keyword>
<evidence type="ECO:0000256" key="2">
    <source>
        <dbReference type="SAM" id="Phobius"/>
    </source>
</evidence>
<evidence type="ECO:0008006" key="5">
    <source>
        <dbReference type="Google" id="ProtNLM"/>
    </source>
</evidence>
<feature type="compositionally biased region" description="Basic residues" evidence="1">
    <location>
        <begin position="248"/>
        <end position="261"/>
    </location>
</feature>
<feature type="transmembrane region" description="Helical" evidence="2">
    <location>
        <begin position="73"/>
        <end position="98"/>
    </location>
</feature>
<feature type="compositionally biased region" description="Polar residues" evidence="1">
    <location>
        <begin position="284"/>
        <end position="299"/>
    </location>
</feature>
<feature type="region of interest" description="Disordered" evidence="1">
    <location>
        <begin position="222"/>
        <end position="326"/>
    </location>
</feature>
<feature type="region of interest" description="Disordered" evidence="1">
    <location>
        <begin position="1"/>
        <end position="26"/>
    </location>
</feature>
<dbReference type="AlphaFoldDB" id="A0A4S8MYL1"/>
<sequence>MTALDIRRSAPARHDSRSSAHPLNTPYRKSRMPSLFNTIRGSIYFAVFVFTIICLAMAGHFESVLADSDLTRFVPFALFVCSASLVIIVVLYGFSFFLRERNPISTRIELGCLAFAGVFWLVLGLWLATSDSGDADVECFTSGSSQPLDDSSASFHTEQYQAMYRVLNAFAILNAVVFLIATFGLLFLAIRKHRRGDDHMWYGPVTSCAWFNEYNRRTKRSKSSLSGILPVSESTQRFNEKPEDKPAASRHRSARSSRSRNRQATPGTHYPARIYERQMREKYNGQSNLNRSGSSSTGHTALMYGGSEESFDNGMLRNPNRVKNYI</sequence>
<feature type="transmembrane region" description="Helical" evidence="2">
    <location>
        <begin position="169"/>
        <end position="190"/>
    </location>
</feature>
<proteinExistence type="predicted"/>
<gene>
    <name evidence="3" type="ORF">K435DRAFT_740713</name>
</gene>
<feature type="transmembrane region" description="Helical" evidence="2">
    <location>
        <begin position="41"/>
        <end position="61"/>
    </location>
</feature>
<keyword evidence="2" id="KW-0812">Transmembrane</keyword>
<evidence type="ECO:0000313" key="4">
    <source>
        <dbReference type="Proteomes" id="UP000297245"/>
    </source>
</evidence>
<feature type="transmembrane region" description="Helical" evidence="2">
    <location>
        <begin position="110"/>
        <end position="128"/>
    </location>
</feature>
<organism evidence="3 4">
    <name type="scientific">Dendrothele bispora (strain CBS 962.96)</name>
    <dbReference type="NCBI Taxonomy" id="1314807"/>
    <lineage>
        <taxon>Eukaryota</taxon>
        <taxon>Fungi</taxon>
        <taxon>Dikarya</taxon>
        <taxon>Basidiomycota</taxon>
        <taxon>Agaricomycotina</taxon>
        <taxon>Agaricomycetes</taxon>
        <taxon>Agaricomycetidae</taxon>
        <taxon>Agaricales</taxon>
        <taxon>Agaricales incertae sedis</taxon>
        <taxon>Dendrothele</taxon>
    </lineage>
</organism>
<feature type="compositionally biased region" description="Basic and acidic residues" evidence="1">
    <location>
        <begin position="1"/>
        <end position="18"/>
    </location>
</feature>
<reference evidence="3 4" key="1">
    <citation type="journal article" date="2019" name="Nat. Ecol. Evol.">
        <title>Megaphylogeny resolves global patterns of mushroom evolution.</title>
        <authorList>
            <person name="Varga T."/>
            <person name="Krizsan K."/>
            <person name="Foldi C."/>
            <person name="Dima B."/>
            <person name="Sanchez-Garcia M."/>
            <person name="Sanchez-Ramirez S."/>
            <person name="Szollosi G.J."/>
            <person name="Szarkandi J.G."/>
            <person name="Papp V."/>
            <person name="Albert L."/>
            <person name="Andreopoulos W."/>
            <person name="Angelini C."/>
            <person name="Antonin V."/>
            <person name="Barry K.W."/>
            <person name="Bougher N.L."/>
            <person name="Buchanan P."/>
            <person name="Buyck B."/>
            <person name="Bense V."/>
            <person name="Catcheside P."/>
            <person name="Chovatia M."/>
            <person name="Cooper J."/>
            <person name="Damon W."/>
            <person name="Desjardin D."/>
            <person name="Finy P."/>
            <person name="Geml J."/>
            <person name="Haridas S."/>
            <person name="Hughes K."/>
            <person name="Justo A."/>
            <person name="Karasinski D."/>
            <person name="Kautmanova I."/>
            <person name="Kiss B."/>
            <person name="Kocsube S."/>
            <person name="Kotiranta H."/>
            <person name="LaButti K.M."/>
            <person name="Lechner B.E."/>
            <person name="Liimatainen K."/>
            <person name="Lipzen A."/>
            <person name="Lukacs Z."/>
            <person name="Mihaltcheva S."/>
            <person name="Morgado L.N."/>
            <person name="Niskanen T."/>
            <person name="Noordeloos M.E."/>
            <person name="Ohm R.A."/>
            <person name="Ortiz-Santana B."/>
            <person name="Ovrebo C."/>
            <person name="Racz N."/>
            <person name="Riley R."/>
            <person name="Savchenko A."/>
            <person name="Shiryaev A."/>
            <person name="Soop K."/>
            <person name="Spirin V."/>
            <person name="Szebenyi C."/>
            <person name="Tomsovsky M."/>
            <person name="Tulloss R.E."/>
            <person name="Uehling J."/>
            <person name="Grigoriev I.V."/>
            <person name="Vagvolgyi C."/>
            <person name="Papp T."/>
            <person name="Martin F.M."/>
            <person name="Miettinen O."/>
            <person name="Hibbett D.S."/>
            <person name="Nagy L.G."/>
        </authorList>
    </citation>
    <scope>NUCLEOTIDE SEQUENCE [LARGE SCALE GENOMIC DNA]</scope>
    <source>
        <strain evidence="3 4">CBS 962.96</strain>
    </source>
</reference>
<keyword evidence="4" id="KW-1185">Reference proteome</keyword>
<evidence type="ECO:0000256" key="1">
    <source>
        <dbReference type="SAM" id="MobiDB-lite"/>
    </source>
</evidence>
<protein>
    <recommendedName>
        <fullName evidence="5">MARVEL domain-containing protein</fullName>
    </recommendedName>
</protein>
<feature type="compositionally biased region" description="Basic and acidic residues" evidence="1">
    <location>
        <begin position="274"/>
        <end position="283"/>
    </location>
</feature>
<name>A0A4S8MYL1_DENBC</name>
<evidence type="ECO:0000313" key="3">
    <source>
        <dbReference type="EMBL" id="THV08540.1"/>
    </source>
</evidence>
<dbReference type="Proteomes" id="UP000297245">
    <property type="component" value="Unassembled WGS sequence"/>
</dbReference>